<organism evidence="1 2">
    <name type="scientific">Porites lobata</name>
    <dbReference type="NCBI Taxonomy" id="104759"/>
    <lineage>
        <taxon>Eukaryota</taxon>
        <taxon>Metazoa</taxon>
        <taxon>Cnidaria</taxon>
        <taxon>Anthozoa</taxon>
        <taxon>Hexacorallia</taxon>
        <taxon>Scleractinia</taxon>
        <taxon>Fungiina</taxon>
        <taxon>Poritidae</taxon>
        <taxon>Porites</taxon>
    </lineage>
</organism>
<name>A0ABN8RCJ5_9CNID</name>
<evidence type="ECO:0000313" key="1">
    <source>
        <dbReference type="EMBL" id="CAH3175010.1"/>
    </source>
</evidence>
<dbReference type="EMBL" id="CALNXK010000196">
    <property type="protein sequence ID" value="CAH3175010.1"/>
    <property type="molecule type" value="Genomic_DNA"/>
</dbReference>
<accession>A0ABN8RCJ5</accession>
<comment type="caution">
    <text evidence="1">The sequence shown here is derived from an EMBL/GenBank/DDBJ whole genome shotgun (WGS) entry which is preliminary data.</text>
</comment>
<dbReference type="Proteomes" id="UP001159405">
    <property type="component" value="Unassembled WGS sequence"/>
</dbReference>
<reference evidence="1 2" key="1">
    <citation type="submission" date="2022-05" db="EMBL/GenBank/DDBJ databases">
        <authorList>
            <consortium name="Genoscope - CEA"/>
            <person name="William W."/>
        </authorList>
    </citation>
    <scope>NUCLEOTIDE SEQUENCE [LARGE SCALE GENOMIC DNA]</scope>
</reference>
<evidence type="ECO:0000313" key="2">
    <source>
        <dbReference type="Proteomes" id="UP001159405"/>
    </source>
</evidence>
<proteinExistence type="predicted"/>
<gene>
    <name evidence="1" type="ORF">PLOB_00015636</name>
</gene>
<protein>
    <submittedName>
        <fullName evidence="1">Uncharacterized protein</fullName>
    </submittedName>
</protein>
<keyword evidence="2" id="KW-1185">Reference proteome</keyword>
<sequence>MALYPVVAPKILQFRSHKIEVNIKRINIVQEVIDFNSRKENWAKGAQFQSVGERGLDLDCIKRDGDRPAPVFSRETTTPLFLGSLAYLGNNLLVRHSRHFSCLFKLCFYVSVVLWQGFSYRLSLF</sequence>